<evidence type="ECO:0000313" key="11">
    <source>
        <dbReference type="RefSeq" id="XP_010913142.1"/>
    </source>
</evidence>
<proteinExistence type="inferred from homology"/>
<evidence type="ECO:0000256" key="7">
    <source>
        <dbReference type="SAM" id="SignalP"/>
    </source>
</evidence>
<dbReference type="InterPro" id="IPR025661">
    <property type="entry name" value="Pept_asp_AS"/>
</dbReference>
<evidence type="ECO:0000256" key="4">
    <source>
        <dbReference type="ARBA" id="ARBA00022801"/>
    </source>
</evidence>
<organism evidence="10 11">
    <name type="scientific">Elaeis guineensis var. tenera</name>
    <name type="common">Oil palm</name>
    <dbReference type="NCBI Taxonomy" id="51953"/>
    <lineage>
        <taxon>Eukaryota</taxon>
        <taxon>Viridiplantae</taxon>
        <taxon>Streptophyta</taxon>
        <taxon>Embryophyta</taxon>
        <taxon>Tracheophyta</taxon>
        <taxon>Spermatophyta</taxon>
        <taxon>Magnoliopsida</taxon>
        <taxon>Liliopsida</taxon>
        <taxon>Arecaceae</taxon>
        <taxon>Arecoideae</taxon>
        <taxon>Cocoseae</taxon>
        <taxon>Elaeidinae</taxon>
        <taxon>Elaeis</taxon>
    </lineage>
</organism>
<dbReference type="GO" id="GO:0008234">
    <property type="term" value="F:cysteine-type peptidase activity"/>
    <property type="evidence" value="ECO:0007669"/>
    <property type="project" value="UniProtKB-KW"/>
</dbReference>
<comment type="similarity">
    <text evidence="1">Belongs to the peptidase C1 family.</text>
</comment>
<dbReference type="InterPro" id="IPR038765">
    <property type="entry name" value="Papain-like_cys_pep_sf"/>
</dbReference>
<dbReference type="OrthoDB" id="190265at2759"/>
<feature type="domain" description="Peptidase C1A papain C-terminal" evidence="8">
    <location>
        <begin position="120"/>
        <end position="336"/>
    </location>
</feature>
<keyword evidence="3 7" id="KW-0732">Signal</keyword>
<dbReference type="GO" id="GO:0006508">
    <property type="term" value="P:proteolysis"/>
    <property type="evidence" value="ECO:0007669"/>
    <property type="project" value="UniProtKB-KW"/>
</dbReference>
<reference evidence="11" key="1">
    <citation type="submission" date="2025-08" db="UniProtKB">
        <authorList>
            <consortium name="RefSeq"/>
        </authorList>
    </citation>
    <scope>IDENTIFICATION</scope>
</reference>
<dbReference type="Gene3D" id="3.90.70.10">
    <property type="entry name" value="Cysteine proteinases"/>
    <property type="match status" value="1"/>
</dbReference>
<dbReference type="PROSITE" id="PS00139">
    <property type="entry name" value="THIOL_PROTEASE_CYS"/>
    <property type="match status" value="1"/>
</dbReference>
<dbReference type="SMART" id="SM00848">
    <property type="entry name" value="Inhibitor_I29"/>
    <property type="match status" value="1"/>
</dbReference>
<dbReference type="InterPro" id="IPR039417">
    <property type="entry name" value="Peptidase_C1A_papain-like"/>
</dbReference>
<dbReference type="PROSITE" id="PS00640">
    <property type="entry name" value="THIOL_PROTEASE_ASN"/>
    <property type="match status" value="1"/>
</dbReference>
<evidence type="ECO:0000313" key="10">
    <source>
        <dbReference type="Proteomes" id="UP000504607"/>
    </source>
</evidence>
<evidence type="ECO:0000256" key="1">
    <source>
        <dbReference type="ARBA" id="ARBA00008455"/>
    </source>
</evidence>
<name>A0A6I9QRV7_ELAGV</name>
<feature type="chain" id="PRO_5026897517" evidence="7">
    <location>
        <begin position="23"/>
        <end position="339"/>
    </location>
</feature>
<evidence type="ECO:0000259" key="8">
    <source>
        <dbReference type="SMART" id="SM00645"/>
    </source>
</evidence>
<dbReference type="Proteomes" id="UP000504607">
    <property type="component" value="Chromosome 1"/>
</dbReference>
<evidence type="ECO:0000256" key="3">
    <source>
        <dbReference type="ARBA" id="ARBA00022729"/>
    </source>
</evidence>
<protein>
    <submittedName>
        <fullName evidence="11">Ervatamin-B-like</fullName>
    </submittedName>
</protein>
<keyword evidence="6" id="KW-1015">Disulfide bond</keyword>
<accession>A0A6I9QRV7</accession>
<dbReference type="InterPro" id="IPR000668">
    <property type="entry name" value="Peptidase_C1A_C"/>
</dbReference>
<dbReference type="InterPro" id="IPR025660">
    <property type="entry name" value="Pept_his_AS"/>
</dbReference>
<gene>
    <name evidence="11" type="primary">LOC105038917</name>
</gene>
<dbReference type="SMART" id="SM00645">
    <property type="entry name" value="Pept_C1"/>
    <property type="match status" value="1"/>
</dbReference>
<dbReference type="Pfam" id="PF00112">
    <property type="entry name" value="Peptidase_C1"/>
    <property type="match status" value="1"/>
</dbReference>
<dbReference type="InParanoid" id="A0A6I9QRV7"/>
<dbReference type="PANTHER" id="PTHR12411">
    <property type="entry name" value="CYSTEINE PROTEASE FAMILY C1-RELATED"/>
    <property type="match status" value="1"/>
</dbReference>
<dbReference type="FunFam" id="3.90.70.10:FF:000067">
    <property type="entry name" value="Senescence-specific cysteine protease"/>
    <property type="match status" value="1"/>
</dbReference>
<dbReference type="PRINTS" id="PR00705">
    <property type="entry name" value="PAPAIN"/>
</dbReference>
<dbReference type="KEGG" id="egu:105038917"/>
<dbReference type="InterPro" id="IPR013201">
    <property type="entry name" value="Prot_inhib_I29"/>
</dbReference>
<dbReference type="GeneID" id="105038917"/>
<evidence type="ECO:0000256" key="5">
    <source>
        <dbReference type="ARBA" id="ARBA00022807"/>
    </source>
</evidence>
<dbReference type="SUPFAM" id="SSF54001">
    <property type="entry name" value="Cysteine proteinases"/>
    <property type="match status" value="1"/>
</dbReference>
<evidence type="ECO:0000256" key="2">
    <source>
        <dbReference type="ARBA" id="ARBA00022670"/>
    </source>
</evidence>
<dbReference type="CDD" id="cd02248">
    <property type="entry name" value="Peptidase_C1A"/>
    <property type="match status" value="1"/>
</dbReference>
<dbReference type="InterPro" id="IPR000169">
    <property type="entry name" value="Pept_cys_AS"/>
</dbReference>
<feature type="signal peptide" evidence="7">
    <location>
        <begin position="1"/>
        <end position="22"/>
    </location>
</feature>
<evidence type="ECO:0000259" key="9">
    <source>
        <dbReference type="SMART" id="SM00848"/>
    </source>
</evidence>
<dbReference type="Pfam" id="PF08246">
    <property type="entry name" value="Inhibitor_I29"/>
    <property type="match status" value="1"/>
</dbReference>
<keyword evidence="4" id="KW-0378">Hydrolase</keyword>
<dbReference type="InterPro" id="IPR013128">
    <property type="entry name" value="Peptidase_C1A"/>
</dbReference>
<dbReference type="AlphaFoldDB" id="A0A6I9QRV7"/>
<sequence>MVHRCFVIALLVFGVWSSGAMARAIGDAPVQAKFEQWMAKYGRLYMDATEQERRFQIFKDNYEYIESVNRAGNLTYRLGINHFADMTDEEFKSSNLRAQVNSKRPKSTTGSFRYANLNNLPNSVNWITSGAVTNAKSQGACGSCWAFTAVAAIEGITQIKTGNLMSLAPQQLVDCDNDSRGCDFGYPGSAFSYVISNGGIASEVDYPYKGVVGNCEANKYLSASIDGWEMVPLNNETALMQAVANQPVSVPFCPDGETLRWYSSGLYKGPCGDCATHAMTVVGYGIYEDHDPGTEYWILKNSWSEDWGDKGFMYIERNVGLPKGLCGIAGNPLYPTKKA</sequence>
<keyword evidence="5" id="KW-0788">Thiol protease</keyword>
<dbReference type="PROSITE" id="PS00639">
    <property type="entry name" value="THIOL_PROTEASE_HIS"/>
    <property type="match status" value="1"/>
</dbReference>
<evidence type="ECO:0000256" key="6">
    <source>
        <dbReference type="ARBA" id="ARBA00023157"/>
    </source>
</evidence>
<dbReference type="RefSeq" id="XP_010913142.1">
    <property type="nucleotide sequence ID" value="XM_010914840.3"/>
</dbReference>
<keyword evidence="2" id="KW-0645">Protease</keyword>
<keyword evidence="10" id="KW-1185">Reference proteome</keyword>
<feature type="domain" description="Cathepsin propeptide inhibitor" evidence="9">
    <location>
        <begin position="34"/>
        <end position="91"/>
    </location>
</feature>